<feature type="region of interest" description="Disordered" evidence="1">
    <location>
        <begin position="66"/>
        <end position="98"/>
    </location>
</feature>
<sequence>MRNNEAPQDTQPVSELIWPALMVAANVISHELRGTTIISQVMPEPSLKPIEMQWWAWPSTAAPAMNMYGQSEQPPLGMQQKRGRNVGISNTRSDVANL</sequence>
<name>A0AAV4N8A0_9ARAC</name>
<reference evidence="2 3" key="1">
    <citation type="submission" date="2021-06" db="EMBL/GenBank/DDBJ databases">
        <title>Caerostris darwini draft genome.</title>
        <authorList>
            <person name="Kono N."/>
            <person name="Arakawa K."/>
        </authorList>
    </citation>
    <scope>NUCLEOTIDE SEQUENCE [LARGE SCALE GENOMIC DNA]</scope>
</reference>
<gene>
    <name evidence="2" type="ORF">CDAR_26271</name>
</gene>
<dbReference type="Proteomes" id="UP001054837">
    <property type="component" value="Unassembled WGS sequence"/>
</dbReference>
<accession>A0AAV4N8A0</accession>
<keyword evidence="3" id="KW-1185">Reference proteome</keyword>
<dbReference type="AlphaFoldDB" id="A0AAV4N8A0"/>
<organism evidence="2 3">
    <name type="scientific">Caerostris darwini</name>
    <dbReference type="NCBI Taxonomy" id="1538125"/>
    <lineage>
        <taxon>Eukaryota</taxon>
        <taxon>Metazoa</taxon>
        <taxon>Ecdysozoa</taxon>
        <taxon>Arthropoda</taxon>
        <taxon>Chelicerata</taxon>
        <taxon>Arachnida</taxon>
        <taxon>Araneae</taxon>
        <taxon>Araneomorphae</taxon>
        <taxon>Entelegynae</taxon>
        <taxon>Araneoidea</taxon>
        <taxon>Araneidae</taxon>
        <taxon>Caerostris</taxon>
    </lineage>
</organism>
<evidence type="ECO:0000313" key="2">
    <source>
        <dbReference type="EMBL" id="GIX81052.1"/>
    </source>
</evidence>
<dbReference type="EMBL" id="BPLQ01001355">
    <property type="protein sequence ID" value="GIX81052.1"/>
    <property type="molecule type" value="Genomic_DNA"/>
</dbReference>
<proteinExistence type="predicted"/>
<evidence type="ECO:0000313" key="3">
    <source>
        <dbReference type="Proteomes" id="UP001054837"/>
    </source>
</evidence>
<feature type="compositionally biased region" description="Polar residues" evidence="1">
    <location>
        <begin position="87"/>
        <end position="98"/>
    </location>
</feature>
<evidence type="ECO:0000256" key="1">
    <source>
        <dbReference type="SAM" id="MobiDB-lite"/>
    </source>
</evidence>
<protein>
    <submittedName>
        <fullName evidence="2">Uncharacterized protein</fullName>
    </submittedName>
</protein>
<comment type="caution">
    <text evidence="2">The sequence shown here is derived from an EMBL/GenBank/DDBJ whole genome shotgun (WGS) entry which is preliminary data.</text>
</comment>